<sequence length="253" mass="27179">MELYSTEDPEEVLGRRTDQYPEELLGLPLAMYTRKTEEPEEMDPGGIVGSSPGTLDVSLVVLPELELALEQEQDILGPEELSGVPPEEQPAVEPAKDTEGTGAAPVPELGPQSAAATFQPPGFAGSSTEVRVAIPYHAILTSALLLAVALPSELGSLLAATSLQLSRSEGSAATCSSVEVKPHALAWSRLEILDLLGLWGEEAVQAQLRTSIDIYNQSALEIQENGYDRDPQQCCVKVKELWQAYQKAREANS</sequence>
<evidence type="ECO:0000313" key="3">
    <source>
        <dbReference type="EMBL" id="EMP26401.1"/>
    </source>
</evidence>
<dbReference type="AlphaFoldDB" id="M7AMG7"/>
<dbReference type="Gene3D" id="1.10.10.60">
    <property type="entry name" value="Homeodomain-like"/>
    <property type="match status" value="1"/>
</dbReference>
<name>M7AMG7_CHEMY</name>
<feature type="region of interest" description="Disordered" evidence="1">
    <location>
        <begin position="77"/>
        <end position="121"/>
    </location>
</feature>
<evidence type="ECO:0000256" key="1">
    <source>
        <dbReference type="SAM" id="MobiDB-lite"/>
    </source>
</evidence>
<reference evidence="4" key="1">
    <citation type="journal article" date="2013" name="Nat. Genet.">
        <title>The draft genomes of soft-shell turtle and green sea turtle yield insights into the development and evolution of the turtle-specific body plan.</title>
        <authorList>
            <person name="Wang Z."/>
            <person name="Pascual-Anaya J."/>
            <person name="Zadissa A."/>
            <person name="Li W."/>
            <person name="Niimura Y."/>
            <person name="Huang Z."/>
            <person name="Li C."/>
            <person name="White S."/>
            <person name="Xiong Z."/>
            <person name="Fang D."/>
            <person name="Wang B."/>
            <person name="Ming Y."/>
            <person name="Chen Y."/>
            <person name="Zheng Y."/>
            <person name="Kuraku S."/>
            <person name="Pignatelli M."/>
            <person name="Herrero J."/>
            <person name="Beal K."/>
            <person name="Nozawa M."/>
            <person name="Li Q."/>
            <person name="Wang J."/>
            <person name="Zhang H."/>
            <person name="Yu L."/>
            <person name="Shigenobu S."/>
            <person name="Wang J."/>
            <person name="Liu J."/>
            <person name="Flicek P."/>
            <person name="Searle S."/>
            <person name="Wang J."/>
            <person name="Kuratani S."/>
            <person name="Yin Y."/>
            <person name="Aken B."/>
            <person name="Zhang G."/>
            <person name="Irie N."/>
        </authorList>
    </citation>
    <scope>NUCLEOTIDE SEQUENCE [LARGE SCALE GENOMIC DNA]</scope>
</reference>
<dbReference type="InterPro" id="IPR044822">
    <property type="entry name" value="Myb_DNA-bind_4"/>
</dbReference>
<evidence type="ECO:0000259" key="2">
    <source>
        <dbReference type="Pfam" id="PF13837"/>
    </source>
</evidence>
<gene>
    <name evidence="3" type="ORF">UY3_16520</name>
</gene>
<dbReference type="Pfam" id="PF13837">
    <property type="entry name" value="Myb_DNA-bind_4"/>
    <property type="match status" value="1"/>
</dbReference>
<feature type="compositionally biased region" description="Low complexity" evidence="1">
    <location>
        <begin position="84"/>
        <end position="93"/>
    </location>
</feature>
<evidence type="ECO:0000313" key="4">
    <source>
        <dbReference type="Proteomes" id="UP000031443"/>
    </source>
</evidence>
<dbReference type="Proteomes" id="UP000031443">
    <property type="component" value="Unassembled WGS sequence"/>
</dbReference>
<keyword evidence="4" id="KW-1185">Reference proteome</keyword>
<feature type="compositionally biased region" description="Acidic residues" evidence="1">
    <location>
        <begin position="1"/>
        <end position="11"/>
    </location>
</feature>
<dbReference type="EMBL" id="KB580219">
    <property type="protein sequence ID" value="EMP26401.1"/>
    <property type="molecule type" value="Genomic_DNA"/>
</dbReference>
<accession>M7AMG7</accession>
<proteinExistence type="predicted"/>
<feature type="region of interest" description="Disordered" evidence="1">
    <location>
        <begin position="1"/>
        <end position="20"/>
    </location>
</feature>
<organism evidence="3 4">
    <name type="scientific">Chelonia mydas</name>
    <name type="common">Green sea-turtle</name>
    <name type="synonym">Chelonia agassizi</name>
    <dbReference type="NCBI Taxonomy" id="8469"/>
    <lineage>
        <taxon>Eukaryota</taxon>
        <taxon>Metazoa</taxon>
        <taxon>Chordata</taxon>
        <taxon>Craniata</taxon>
        <taxon>Vertebrata</taxon>
        <taxon>Euteleostomi</taxon>
        <taxon>Archelosauria</taxon>
        <taxon>Testudinata</taxon>
        <taxon>Testudines</taxon>
        <taxon>Cryptodira</taxon>
        <taxon>Durocryptodira</taxon>
        <taxon>Americhelydia</taxon>
        <taxon>Chelonioidea</taxon>
        <taxon>Cheloniidae</taxon>
        <taxon>Chelonia</taxon>
    </lineage>
</organism>
<feature type="domain" description="Myb/SANT-like DNA-binding" evidence="2">
    <location>
        <begin position="186"/>
        <end position="252"/>
    </location>
</feature>
<protein>
    <recommendedName>
        <fullName evidence="2">Myb/SANT-like DNA-binding domain-containing protein</fullName>
    </recommendedName>
</protein>